<proteinExistence type="inferred from homology"/>
<dbReference type="InterPro" id="IPR009906">
    <property type="entry name" value="D-Glu_cyclase"/>
</dbReference>
<sequence length="366" mass="40169">MSFNGSKPVGSWTPSEARYEFRTNPEFEGLSCSGYCLGYLQANLAILPSSLADEFEQFCELNRAPCPLLYRSRRGELSAGIMGQDSDVRTDLQKYCVSENGIVTKKTGDLMAYPMNDYVSFYIGCSFSFEEALTAAGIQLQNVIQNRNVSMFKTNIPCVPVGPFTSPMVVSMRPIPKDLVEKTVVITAAYDAVHGAPIHIGDPSVIGIEDINKEDFGEPSDIGDLIPVFWACGVTSSLAVRSAKLPLSFSHSPGSMFICDATVDGYFKIHKPEHGEEQPRLITLADQPFIASVCSASAIQKIEELAKIVESASGIQGADFLKIAARLSHAPSVVIVFYMRKKAFPPRSPHRMVSKVHWLLSKLFKH</sequence>
<evidence type="ECO:0000313" key="3">
    <source>
        <dbReference type="EMBL" id="KAJ7374320.1"/>
    </source>
</evidence>
<evidence type="ECO:0000256" key="1">
    <source>
        <dbReference type="ARBA" id="ARBA00007896"/>
    </source>
</evidence>
<dbReference type="OrthoDB" id="10262538at2759"/>
<dbReference type="InterPro" id="IPR038021">
    <property type="entry name" value="Putative_hydro-lyase"/>
</dbReference>
<protein>
    <recommendedName>
        <fullName evidence="5">Hydro-lyase</fullName>
    </recommendedName>
</protein>
<dbReference type="Pfam" id="PF07286">
    <property type="entry name" value="D-Glu_cyclase"/>
    <property type="match status" value="1"/>
</dbReference>
<accession>A0A9W9Z3L2</accession>
<evidence type="ECO:0008006" key="5">
    <source>
        <dbReference type="Google" id="ProtNLM"/>
    </source>
</evidence>
<comment type="caution">
    <text evidence="3">The sequence shown here is derived from an EMBL/GenBank/DDBJ whole genome shotgun (WGS) entry which is preliminary data.</text>
</comment>
<organism evidence="3 4">
    <name type="scientific">Desmophyllum pertusum</name>
    <dbReference type="NCBI Taxonomy" id="174260"/>
    <lineage>
        <taxon>Eukaryota</taxon>
        <taxon>Metazoa</taxon>
        <taxon>Cnidaria</taxon>
        <taxon>Anthozoa</taxon>
        <taxon>Hexacorallia</taxon>
        <taxon>Scleractinia</taxon>
        <taxon>Caryophylliina</taxon>
        <taxon>Caryophylliidae</taxon>
        <taxon>Desmophyllum</taxon>
    </lineage>
</organism>
<dbReference type="FunFam" id="3.40.1640.10:FF:000001">
    <property type="entry name" value="D-glutamate cyclase, mitochondrial"/>
    <property type="match status" value="1"/>
</dbReference>
<reference evidence="3" key="1">
    <citation type="submission" date="2023-01" db="EMBL/GenBank/DDBJ databases">
        <title>Genome assembly of the deep-sea coral Lophelia pertusa.</title>
        <authorList>
            <person name="Herrera S."/>
            <person name="Cordes E."/>
        </authorList>
    </citation>
    <scope>NUCLEOTIDE SEQUENCE</scope>
    <source>
        <strain evidence="3">USNM1676648</strain>
        <tissue evidence="3">Polyp</tissue>
    </source>
</reference>
<keyword evidence="2" id="KW-0456">Lyase</keyword>
<name>A0A9W9Z3L2_9CNID</name>
<comment type="similarity">
    <text evidence="1">Belongs to the D-glutamate cyclase family.</text>
</comment>
<dbReference type="Proteomes" id="UP001163046">
    <property type="component" value="Unassembled WGS sequence"/>
</dbReference>
<keyword evidence="4" id="KW-1185">Reference proteome</keyword>
<dbReference type="GO" id="GO:0006536">
    <property type="term" value="P:glutamate metabolic process"/>
    <property type="evidence" value="ECO:0007669"/>
    <property type="project" value="TreeGrafter"/>
</dbReference>
<dbReference type="GO" id="GO:0047820">
    <property type="term" value="F:D-glutamate cyclase activity"/>
    <property type="evidence" value="ECO:0007669"/>
    <property type="project" value="TreeGrafter"/>
</dbReference>
<dbReference type="FunFam" id="3.30.2040.10:FF:000001">
    <property type="entry name" value="D-glutamate cyclase, mitochondrial"/>
    <property type="match status" value="1"/>
</dbReference>
<dbReference type="PANTHER" id="PTHR32022">
    <property type="entry name" value="D-GLUTAMATE CYCLASE, MITOCHONDRIAL"/>
    <property type="match status" value="1"/>
</dbReference>
<dbReference type="PANTHER" id="PTHR32022:SF10">
    <property type="entry name" value="D-GLUTAMATE CYCLASE, MITOCHONDRIAL"/>
    <property type="match status" value="1"/>
</dbReference>
<dbReference type="Gene3D" id="3.30.2040.10">
    <property type="entry name" value="PSTPO5379-like domain"/>
    <property type="match status" value="1"/>
</dbReference>
<dbReference type="EMBL" id="MU826828">
    <property type="protein sequence ID" value="KAJ7374320.1"/>
    <property type="molecule type" value="Genomic_DNA"/>
</dbReference>
<evidence type="ECO:0000256" key="2">
    <source>
        <dbReference type="ARBA" id="ARBA00023239"/>
    </source>
</evidence>
<dbReference type="AlphaFoldDB" id="A0A9W9Z3L2"/>
<gene>
    <name evidence="3" type="ORF">OS493_007408</name>
</gene>
<dbReference type="SUPFAM" id="SSF160920">
    <property type="entry name" value="PSTPO5379-like"/>
    <property type="match status" value="1"/>
</dbReference>
<dbReference type="Gene3D" id="3.40.1640.10">
    <property type="entry name" value="PSTPO5379-like"/>
    <property type="match status" value="1"/>
</dbReference>
<evidence type="ECO:0000313" key="4">
    <source>
        <dbReference type="Proteomes" id="UP001163046"/>
    </source>
</evidence>